<evidence type="ECO:0000313" key="1">
    <source>
        <dbReference type="Proteomes" id="UP000492821"/>
    </source>
</evidence>
<sequence>MEAPPVSNALIDRAARGFEDADIVTDPKGRRRVCVIVKNERLLSHLSSFSLTGDQKSVNCVIVFHKKLSC</sequence>
<reference evidence="1" key="1">
    <citation type="journal article" date="2013" name="Genetics">
        <title>The draft genome and transcriptome of Panagrellus redivivus are shaped by the harsh demands of a free-living lifestyle.</title>
        <authorList>
            <person name="Srinivasan J."/>
            <person name="Dillman A.R."/>
            <person name="Macchietto M.G."/>
            <person name="Heikkinen L."/>
            <person name="Lakso M."/>
            <person name="Fracchia K.M."/>
            <person name="Antoshechkin I."/>
            <person name="Mortazavi A."/>
            <person name="Wong G."/>
            <person name="Sternberg P.W."/>
        </authorList>
    </citation>
    <scope>NUCLEOTIDE SEQUENCE [LARGE SCALE GENOMIC DNA]</scope>
    <source>
        <strain evidence="1">MT8872</strain>
    </source>
</reference>
<name>A0A7E4UN76_PANRE</name>
<evidence type="ECO:0000313" key="2">
    <source>
        <dbReference type="WBParaSite" id="Pan_g10469.t1"/>
    </source>
</evidence>
<organism evidence="1 2">
    <name type="scientific">Panagrellus redivivus</name>
    <name type="common">Microworm</name>
    <dbReference type="NCBI Taxonomy" id="6233"/>
    <lineage>
        <taxon>Eukaryota</taxon>
        <taxon>Metazoa</taxon>
        <taxon>Ecdysozoa</taxon>
        <taxon>Nematoda</taxon>
        <taxon>Chromadorea</taxon>
        <taxon>Rhabditida</taxon>
        <taxon>Tylenchina</taxon>
        <taxon>Panagrolaimomorpha</taxon>
        <taxon>Panagrolaimoidea</taxon>
        <taxon>Panagrolaimidae</taxon>
        <taxon>Panagrellus</taxon>
    </lineage>
</organism>
<protein>
    <submittedName>
        <fullName evidence="2">Transcriptional regulator</fullName>
    </submittedName>
</protein>
<keyword evidence="1" id="KW-1185">Reference proteome</keyword>
<dbReference type="Proteomes" id="UP000492821">
    <property type="component" value="Unassembled WGS sequence"/>
</dbReference>
<dbReference type="AlphaFoldDB" id="A0A7E4UN76"/>
<proteinExistence type="predicted"/>
<accession>A0A7E4UN76</accession>
<dbReference type="WBParaSite" id="Pan_g10469.t1">
    <property type="protein sequence ID" value="Pan_g10469.t1"/>
    <property type="gene ID" value="Pan_g10469"/>
</dbReference>
<reference evidence="2" key="2">
    <citation type="submission" date="2020-10" db="UniProtKB">
        <authorList>
            <consortium name="WormBaseParasite"/>
        </authorList>
    </citation>
    <scope>IDENTIFICATION</scope>
</reference>